<feature type="transmembrane region" description="Helical" evidence="1">
    <location>
        <begin position="322"/>
        <end position="346"/>
    </location>
</feature>
<gene>
    <name evidence="2" type="ORF">G7Z17_g11</name>
</gene>
<dbReference type="AlphaFoldDB" id="A0A9P5HHJ0"/>
<organism evidence="2 3">
    <name type="scientific">Cylindrodendrum hubeiense</name>
    <dbReference type="NCBI Taxonomy" id="595255"/>
    <lineage>
        <taxon>Eukaryota</taxon>
        <taxon>Fungi</taxon>
        <taxon>Dikarya</taxon>
        <taxon>Ascomycota</taxon>
        <taxon>Pezizomycotina</taxon>
        <taxon>Sordariomycetes</taxon>
        <taxon>Hypocreomycetidae</taxon>
        <taxon>Hypocreales</taxon>
        <taxon>Nectriaceae</taxon>
        <taxon>Cylindrodendrum</taxon>
    </lineage>
</organism>
<keyword evidence="3" id="KW-1185">Reference proteome</keyword>
<keyword evidence="1" id="KW-0812">Transmembrane</keyword>
<dbReference type="Gene3D" id="1.20.58.340">
    <property type="entry name" value="Magnesium transport protein CorA, transmembrane region"/>
    <property type="match status" value="1"/>
</dbReference>
<dbReference type="EMBL" id="JAANBB010000001">
    <property type="protein sequence ID" value="KAF7558201.1"/>
    <property type="molecule type" value="Genomic_DNA"/>
</dbReference>
<evidence type="ECO:0000313" key="2">
    <source>
        <dbReference type="EMBL" id="KAF7558201.1"/>
    </source>
</evidence>
<reference evidence="2" key="1">
    <citation type="submission" date="2020-03" db="EMBL/GenBank/DDBJ databases">
        <title>Draft Genome Sequence of Cylindrodendrum hubeiense.</title>
        <authorList>
            <person name="Buettner E."/>
            <person name="Kellner H."/>
        </authorList>
    </citation>
    <scope>NUCLEOTIDE SEQUENCE</scope>
    <source>
        <strain evidence="2">IHI 201604</strain>
    </source>
</reference>
<keyword evidence="1" id="KW-1133">Transmembrane helix</keyword>
<evidence type="ECO:0000313" key="3">
    <source>
        <dbReference type="Proteomes" id="UP000722485"/>
    </source>
</evidence>
<dbReference type="OrthoDB" id="5207033at2759"/>
<dbReference type="Proteomes" id="UP000722485">
    <property type="component" value="Unassembled WGS sequence"/>
</dbReference>
<sequence length="405" mass="46377">MGSVAESRSLADYRPDECCAERSSFSWRKNENVWQPGAQPTKCPAIPPLDADIVILFANANTVRECPSCRKAFTETFRMPALWWTTFCRKSNGYFGCETTSDTWTRFLVKLVDNKAQHQWYKLNIFVRWLAATQQTIVLMMDAPPALKAKMPVPLLETPSKQHLADPYWIYIQLIEEVVGLQDEAVWTTRTHVRNAEKRRVTTASPTPNYAYLHDLARHIIHVSETLDLTIKTTGSVLQQHTAFMQDGSRTLPSKAAYRNIHERLLFFEQMFEALRCRASSNKERLQNEIQLAFNVVAEYDAGISLEIGRATQSDSAAMKTIAFLTLAFLPATFISAIFSTSFFSYDAGGGWTMSSKIWVYWAFAIPVTLITCVLWYFWQQNLSNAWTTKHRMDTTRLEMQRLSS</sequence>
<proteinExistence type="predicted"/>
<accession>A0A9P5HHJ0</accession>
<protein>
    <submittedName>
        <fullName evidence="2">Uncharacterized protein</fullName>
    </submittedName>
</protein>
<name>A0A9P5HHJ0_9HYPO</name>
<keyword evidence="1" id="KW-0472">Membrane</keyword>
<feature type="transmembrane region" description="Helical" evidence="1">
    <location>
        <begin position="358"/>
        <end position="379"/>
    </location>
</feature>
<evidence type="ECO:0000256" key="1">
    <source>
        <dbReference type="SAM" id="Phobius"/>
    </source>
</evidence>
<comment type="caution">
    <text evidence="2">The sequence shown here is derived from an EMBL/GenBank/DDBJ whole genome shotgun (WGS) entry which is preliminary data.</text>
</comment>